<gene>
    <name evidence="1" type="ORF">CLV56_3044</name>
</gene>
<dbReference type="Proteomes" id="UP000230842">
    <property type="component" value="Unassembled WGS sequence"/>
</dbReference>
<reference evidence="1 2" key="1">
    <citation type="submission" date="2017-11" db="EMBL/GenBank/DDBJ databases">
        <title>Genomic Encyclopedia of Archaeal and Bacterial Type Strains, Phase II (KMG-II): From Individual Species to Whole Genera.</title>
        <authorList>
            <person name="Goeker M."/>
        </authorList>
    </citation>
    <scope>NUCLEOTIDE SEQUENCE [LARGE SCALE GENOMIC DNA]</scope>
    <source>
        <strain evidence="1 2">DSM 27763</strain>
    </source>
</reference>
<dbReference type="RefSeq" id="WP_039362097.1">
    <property type="nucleotide sequence ID" value="NZ_PGEZ01000002.1"/>
</dbReference>
<evidence type="ECO:0000313" key="1">
    <source>
        <dbReference type="EMBL" id="PJJ53554.1"/>
    </source>
</evidence>
<proteinExistence type="predicted"/>
<dbReference type="EMBL" id="PGEZ01000002">
    <property type="protein sequence ID" value="PJJ53554.1"/>
    <property type="molecule type" value="Genomic_DNA"/>
</dbReference>
<accession>A0A0B2B4K6</accession>
<name>A0A0B2B4K6_9ACTN</name>
<keyword evidence="2" id="KW-1185">Reference proteome</keyword>
<comment type="caution">
    <text evidence="1">The sequence shown here is derived from an EMBL/GenBank/DDBJ whole genome shotgun (WGS) entry which is preliminary data.</text>
</comment>
<evidence type="ECO:0000313" key="2">
    <source>
        <dbReference type="Proteomes" id="UP000230842"/>
    </source>
</evidence>
<protein>
    <submittedName>
        <fullName evidence="1">Uncharacterized protein</fullName>
    </submittedName>
</protein>
<sequence>MQSLDRSARHACWFNAWMAGAAPLETAIDAVVGSDAAHHVVTDGAASRLGLGNDGSVTLLLAWGALRRAGATGATPALPTPGDPYGLAGPPEFTAAATDAGEAVVLHGCGLGLVPEEVGGGVFWRAYDAHEPHLTESVGDASRALRTALAETTRALLDLDLARWQPEVRAVLSEVRDAHDPLLAPGYAPRAEQLAATASRCLAITRLAATTDSAAVSAWEVDTRSGHLHGLARAARHGLVAACDDGRPR</sequence>
<dbReference type="AlphaFoldDB" id="A0A0B2B4K6"/>
<organism evidence="1 2">
    <name type="scientific">Mumia flava</name>
    <dbReference type="NCBI Taxonomy" id="1348852"/>
    <lineage>
        <taxon>Bacteria</taxon>
        <taxon>Bacillati</taxon>
        <taxon>Actinomycetota</taxon>
        <taxon>Actinomycetes</taxon>
        <taxon>Propionibacteriales</taxon>
        <taxon>Nocardioidaceae</taxon>
        <taxon>Mumia</taxon>
    </lineage>
</organism>